<dbReference type="RefSeq" id="XP_003664011.1">
    <property type="nucleotide sequence ID" value="XM_003663963.1"/>
</dbReference>
<dbReference type="KEGG" id="mtm:MYCTH_2127818"/>
<dbReference type="VEuPathDB" id="FungiDB:MYCTH_2127818"/>
<evidence type="ECO:0000313" key="3">
    <source>
        <dbReference type="Proteomes" id="UP000007322"/>
    </source>
</evidence>
<dbReference type="Proteomes" id="UP000007322">
    <property type="component" value="Chromosome 4"/>
</dbReference>
<gene>
    <name evidence="2" type="ORF">MYCTH_2127818</name>
</gene>
<accession>G2QHA6</accession>
<protein>
    <submittedName>
        <fullName evidence="2">Uncharacterized protein</fullName>
    </submittedName>
</protein>
<sequence>MGDRPEFPLAGYSGARAAAPPPRDSGRTPAQPQNLVPHSSHEVPRAHLAPSHAHPPFAGQSVRVKAHPRYLSPTKSCMDVYPVHGHVLEYGEGELLEAVHWTFTSSYRMEEGHRAGNDASDLR</sequence>
<dbReference type="GeneID" id="11513486"/>
<dbReference type="HOGENOM" id="CLU_2016792_0_0_1"/>
<feature type="compositionally biased region" description="Polar residues" evidence="1">
    <location>
        <begin position="28"/>
        <end position="37"/>
    </location>
</feature>
<dbReference type="AlphaFoldDB" id="G2QHA6"/>
<reference evidence="2 3" key="1">
    <citation type="journal article" date="2011" name="Nat. Biotechnol.">
        <title>Comparative genomic analysis of the thermophilic biomass-degrading fungi Myceliophthora thermophila and Thielavia terrestris.</title>
        <authorList>
            <person name="Berka R.M."/>
            <person name="Grigoriev I.V."/>
            <person name="Otillar R."/>
            <person name="Salamov A."/>
            <person name="Grimwood J."/>
            <person name="Reid I."/>
            <person name="Ishmael N."/>
            <person name="John T."/>
            <person name="Darmond C."/>
            <person name="Moisan M.-C."/>
            <person name="Henrissat B."/>
            <person name="Coutinho P.M."/>
            <person name="Lombard V."/>
            <person name="Natvig D.O."/>
            <person name="Lindquist E."/>
            <person name="Schmutz J."/>
            <person name="Lucas S."/>
            <person name="Harris P."/>
            <person name="Powlowski J."/>
            <person name="Bellemare A."/>
            <person name="Taylor D."/>
            <person name="Butler G."/>
            <person name="de Vries R.P."/>
            <person name="Allijn I.E."/>
            <person name="van den Brink J."/>
            <person name="Ushinsky S."/>
            <person name="Storms R."/>
            <person name="Powell A.J."/>
            <person name="Paulsen I.T."/>
            <person name="Elbourne L.D.H."/>
            <person name="Baker S.E."/>
            <person name="Magnuson J."/>
            <person name="LaBoissiere S."/>
            <person name="Clutterbuck A.J."/>
            <person name="Martinez D."/>
            <person name="Wogulis M."/>
            <person name="de Leon A.L."/>
            <person name="Rey M.W."/>
            <person name="Tsang A."/>
        </authorList>
    </citation>
    <scope>NUCLEOTIDE SEQUENCE [LARGE SCALE GENOMIC DNA]</scope>
    <source>
        <strain evidence="3">ATCC 42464 / BCRC 31852 / DSM 1799</strain>
    </source>
</reference>
<evidence type="ECO:0000313" key="2">
    <source>
        <dbReference type="EMBL" id="AEO58766.1"/>
    </source>
</evidence>
<dbReference type="InParanoid" id="G2QHA6"/>
<proteinExistence type="predicted"/>
<dbReference type="EMBL" id="CP003005">
    <property type="protein sequence ID" value="AEO58766.1"/>
    <property type="molecule type" value="Genomic_DNA"/>
</dbReference>
<name>G2QHA6_THET4</name>
<organism evidence="2 3">
    <name type="scientific">Thermothelomyces thermophilus (strain ATCC 42464 / BCRC 31852 / DSM 1799)</name>
    <name type="common">Sporotrichum thermophile</name>
    <dbReference type="NCBI Taxonomy" id="573729"/>
    <lineage>
        <taxon>Eukaryota</taxon>
        <taxon>Fungi</taxon>
        <taxon>Dikarya</taxon>
        <taxon>Ascomycota</taxon>
        <taxon>Pezizomycotina</taxon>
        <taxon>Sordariomycetes</taxon>
        <taxon>Sordariomycetidae</taxon>
        <taxon>Sordariales</taxon>
        <taxon>Chaetomiaceae</taxon>
        <taxon>Thermothelomyces</taxon>
    </lineage>
</organism>
<keyword evidence="3" id="KW-1185">Reference proteome</keyword>
<feature type="region of interest" description="Disordered" evidence="1">
    <location>
        <begin position="1"/>
        <end position="61"/>
    </location>
</feature>
<evidence type="ECO:0000256" key="1">
    <source>
        <dbReference type="SAM" id="MobiDB-lite"/>
    </source>
</evidence>